<protein>
    <submittedName>
        <fullName evidence="2">Uncharacterized protein</fullName>
    </submittedName>
</protein>
<dbReference type="Proteomes" id="UP000242381">
    <property type="component" value="Unassembled WGS sequence"/>
</dbReference>
<dbReference type="AlphaFoldDB" id="A0A1X0RZE7"/>
<accession>A0A1X0RZE7</accession>
<feature type="region of interest" description="Disordered" evidence="1">
    <location>
        <begin position="14"/>
        <end position="34"/>
    </location>
</feature>
<dbReference type="EMBL" id="KV921360">
    <property type="protein sequence ID" value="ORE17268.1"/>
    <property type="molecule type" value="Genomic_DNA"/>
</dbReference>
<evidence type="ECO:0000313" key="2">
    <source>
        <dbReference type="EMBL" id="ORE17268.1"/>
    </source>
</evidence>
<dbReference type="VEuPathDB" id="FungiDB:BCV72DRAFT_248855"/>
<evidence type="ECO:0000256" key="1">
    <source>
        <dbReference type="SAM" id="MobiDB-lite"/>
    </source>
</evidence>
<sequence length="286" mass="33608">MSFSNIIARENDISIPKPIPTTERHSIGANSNNTSISHNRMIELYIEHDKEKKDIMVTNAKKEILYYYNKQDNTIHDNRKTALWRLIDKDWHKMILKNSGNNIEITLSTEEFNFTYDKQLYQWRLIPTENDDGHYILNCYSSTHLIAQLNRSVFYIESCSTTNPFKLFSPFFTFILFSALIINETIVKNLLRSIGNDSAALKSILDFKRPYSHISHNNDNDDDNDAYSYISTINTTHSIEISPSIWNWCHRLWWSCFPCCMPGGCCDRVRLKLNPFSRKGWQQQHY</sequence>
<name>A0A1X0RZE7_RHIZD</name>
<dbReference type="OMA" id="PYSHISH"/>
<proteinExistence type="predicted"/>
<reference evidence="2 3" key="1">
    <citation type="journal article" date="2016" name="Proc. Natl. Acad. Sci. U.S.A.">
        <title>Lipid metabolic changes in an early divergent fungus govern the establishment of a mutualistic symbiosis with endobacteria.</title>
        <authorList>
            <person name="Lastovetsky O.A."/>
            <person name="Gaspar M.L."/>
            <person name="Mondo S.J."/>
            <person name="LaButti K.M."/>
            <person name="Sandor L."/>
            <person name="Grigoriev I.V."/>
            <person name="Henry S.A."/>
            <person name="Pawlowska T.E."/>
        </authorList>
    </citation>
    <scope>NUCLEOTIDE SEQUENCE [LARGE SCALE GENOMIC DNA]</scope>
    <source>
        <strain evidence="2 3">ATCC 11559</strain>
    </source>
</reference>
<gene>
    <name evidence="2" type="ORF">BCV71DRAFT_227612</name>
</gene>
<evidence type="ECO:0000313" key="3">
    <source>
        <dbReference type="Proteomes" id="UP000242381"/>
    </source>
</evidence>
<organism evidence="2 3">
    <name type="scientific">Rhizopus microsporus</name>
    <dbReference type="NCBI Taxonomy" id="58291"/>
    <lineage>
        <taxon>Eukaryota</taxon>
        <taxon>Fungi</taxon>
        <taxon>Fungi incertae sedis</taxon>
        <taxon>Mucoromycota</taxon>
        <taxon>Mucoromycotina</taxon>
        <taxon>Mucoromycetes</taxon>
        <taxon>Mucorales</taxon>
        <taxon>Mucorineae</taxon>
        <taxon>Rhizopodaceae</taxon>
        <taxon>Rhizopus</taxon>
    </lineage>
</organism>